<accession>A0AAV7X1S9</accession>
<evidence type="ECO:0000313" key="1">
    <source>
        <dbReference type="EMBL" id="KAJ1218950.1"/>
    </source>
</evidence>
<gene>
    <name evidence="1" type="ORF">NDU88_006521</name>
</gene>
<organism evidence="1 2">
    <name type="scientific">Pleurodeles waltl</name>
    <name type="common">Iberian ribbed newt</name>
    <dbReference type="NCBI Taxonomy" id="8319"/>
    <lineage>
        <taxon>Eukaryota</taxon>
        <taxon>Metazoa</taxon>
        <taxon>Chordata</taxon>
        <taxon>Craniata</taxon>
        <taxon>Vertebrata</taxon>
        <taxon>Euteleostomi</taxon>
        <taxon>Amphibia</taxon>
        <taxon>Batrachia</taxon>
        <taxon>Caudata</taxon>
        <taxon>Salamandroidea</taxon>
        <taxon>Salamandridae</taxon>
        <taxon>Pleurodelinae</taxon>
        <taxon>Pleurodeles</taxon>
    </lineage>
</organism>
<protein>
    <submittedName>
        <fullName evidence="1">Uncharacterized protein</fullName>
    </submittedName>
</protein>
<dbReference type="Proteomes" id="UP001066276">
    <property type="component" value="Chromosome 1_1"/>
</dbReference>
<evidence type="ECO:0000313" key="2">
    <source>
        <dbReference type="Proteomes" id="UP001066276"/>
    </source>
</evidence>
<proteinExistence type="predicted"/>
<dbReference type="AlphaFoldDB" id="A0AAV7X1S9"/>
<name>A0AAV7X1S9_PLEWA</name>
<dbReference type="EMBL" id="JANPWB010000001">
    <property type="protein sequence ID" value="KAJ1218950.1"/>
    <property type="molecule type" value="Genomic_DNA"/>
</dbReference>
<keyword evidence="2" id="KW-1185">Reference proteome</keyword>
<comment type="caution">
    <text evidence="1">The sequence shown here is derived from an EMBL/GenBank/DDBJ whole genome shotgun (WGS) entry which is preliminary data.</text>
</comment>
<reference evidence="1" key="1">
    <citation type="journal article" date="2022" name="bioRxiv">
        <title>Sequencing and chromosome-scale assembly of the giantPleurodeles waltlgenome.</title>
        <authorList>
            <person name="Brown T."/>
            <person name="Elewa A."/>
            <person name="Iarovenko S."/>
            <person name="Subramanian E."/>
            <person name="Araus A.J."/>
            <person name="Petzold A."/>
            <person name="Susuki M."/>
            <person name="Suzuki K.-i.T."/>
            <person name="Hayashi T."/>
            <person name="Toyoda A."/>
            <person name="Oliveira C."/>
            <person name="Osipova E."/>
            <person name="Leigh N.D."/>
            <person name="Simon A."/>
            <person name="Yun M.H."/>
        </authorList>
    </citation>
    <scope>NUCLEOTIDE SEQUENCE</scope>
    <source>
        <strain evidence="1">20211129_DDA</strain>
        <tissue evidence="1">Liver</tissue>
    </source>
</reference>
<sequence length="128" mass="13832">MPPDGNCTTSLDILSAQEASALPLPATPDTVGVKLNNILVAISNTRTDLGERVDALAVGMGILREDHGKLSDRISQVESSMQALHPSTKELTSQVEEFTCIVRLLEGRVEVAEGRSRWNKLCTVGFLE</sequence>